<dbReference type="EMBL" id="JBANRG010000002">
    <property type="protein sequence ID" value="KAK7470968.1"/>
    <property type="molecule type" value="Genomic_DNA"/>
</dbReference>
<dbReference type="Gene3D" id="1.10.286.10">
    <property type="match status" value="1"/>
</dbReference>
<evidence type="ECO:0000256" key="8">
    <source>
        <dbReference type="SAM" id="MobiDB-lite"/>
    </source>
</evidence>
<name>A0ABR1K1U0_9AGAR</name>
<dbReference type="NCBIfam" id="TIGR00063">
    <property type="entry name" value="folE"/>
    <property type="match status" value="1"/>
</dbReference>
<organism evidence="10 11">
    <name type="scientific">Marasmiellus scandens</name>
    <dbReference type="NCBI Taxonomy" id="2682957"/>
    <lineage>
        <taxon>Eukaryota</taxon>
        <taxon>Fungi</taxon>
        <taxon>Dikarya</taxon>
        <taxon>Basidiomycota</taxon>
        <taxon>Agaricomycotina</taxon>
        <taxon>Agaricomycetes</taxon>
        <taxon>Agaricomycetidae</taxon>
        <taxon>Agaricales</taxon>
        <taxon>Marasmiineae</taxon>
        <taxon>Omphalotaceae</taxon>
        <taxon>Marasmiellus</taxon>
    </lineage>
</organism>
<accession>A0ABR1K1U0</accession>
<dbReference type="NCBIfam" id="NF006826">
    <property type="entry name" value="PRK09347.1-3"/>
    <property type="match status" value="1"/>
</dbReference>
<comment type="caution">
    <text evidence="10">The sequence shown here is derived from an EMBL/GenBank/DDBJ whole genome shotgun (WGS) entry which is preliminary data.</text>
</comment>
<feature type="compositionally biased region" description="Polar residues" evidence="8">
    <location>
        <begin position="23"/>
        <end position="53"/>
    </location>
</feature>
<evidence type="ECO:0000256" key="2">
    <source>
        <dbReference type="ARBA" id="ARBA00008085"/>
    </source>
</evidence>
<dbReference type="PANTHER" id="PTHR11109:SF7">
    <property type="entry name" value="GTP CYCLOHYDROLASE 1"/>
    <property type="match status" value="1"/>
</dbReference>
<comment type="similarity">
    <text evidence="2">Belongs to the GTP cyclohydrolase I family.</text>
</comment>
<evidence type="ECO:0000256" key="7">
    <source>
        <dbReference type="ARBA" id="ARBA00030854"/>
    </source>
</evidence>
<dbReference type="PROSITE" id="PS00859">
    <property type="entry name" value="GTP_CYCLOHYDROL_1_1"/>
    <property type="match status" value="1"/>
</dbReference>
<evidence type="ECO:0000256" key="6">
    <source>
        <dbReference type="ARBA" id="ARBA00022909"/>
    </source>
</evidence>
<dbReference type="CDD" id="cd00642">
    <property type="entry name" value="GTP_cyclohydro1"/>
    <property type="match status" value="1"/>
</dbReference>
<dbReference type="InterPro" id="IPR020602">
    <property type="entry name" value="GTP_CycHdrlase_I_dom"/>
</dbReference>
<dbReference type="InterPro" id="IPR018234">
    <property type="entry name" value="GTP_CycHdrlase_I_CS"/>
</dbReference>
<evidence type="ECO:0000256" key="5">
    <source>
        <dbReference type="ARBA" id="ARBA00022801"/>
    </source>
</evidence>
<feature type="region of interest" description="Disordered" evidence="8">
    <location>
        <begin position="22"/>
        <end position="80"/>
    </location>
</feature>
<dbReference type="HAMAP" id="MF_00223">
    <property type="entry name" value="FolE"/>
    <property type="match status" value="1"/>
</dbReference>
<dbReference type="NCBIfam" id="NF006825">
    <property type="entry name" value="PRK09347.1-2"/>
    <property type="match status" value="1"/>
</dbReference>
<evidence type="ECO:0000313" key="10">
    <source>
        <dbReference type="EMBL" id="KAK7470968.1"/>
    </source>
</evidence>
<dbReference type="InterPro" id="IPR043134">
    <property type="entry name" value="GTP-CH-I_N"/>
</dbReference>
<dbReference type="Pfam" id="PF01227">
    <property type="entry name" value="GTP_cyclohydroI"/>
    <property type="match status" value="1"/>
</dbReference>
<sequence>MLSGTSSTSHNDRLTLELEKLQMDSSTESSVQTATSVENNGSAPESSVTQHSGRGTPRIHEGYGFRPVSGSTSPLTGAATTSVLVPDPNGLGWPAKSTYSRLTATPEERADRERRLAEAVRTILDCIGEDPNREGLLRTPERYAQAVMWMTKGYEERLADVINDAVFAEDHDEMVLVRDIDISSLCEHHLVPFTGKIAIAYIPNKLVLGLSKLARIAETFSRRLQVQERLTKQIAIAIQEAIKPRGVAVVMEATHLCMTMRGVQKPGSITTTSCMLGCFRTQQKTREEFLTLIKGR</sequence>
<dbReference type="Proteomes" id="UP001498398">
    <property type="component" value="Unassembled WGS sequence"/>
</dbReference>
<evidence type="ECO:0000259" key="9">
    <source>
        <dbReference type="Pfam" id="PF01227"/>
    </source>
</evidence>
<evidence type="ECO:0000313" key="11">
    <source>
        <dbReference type="Proteomes" id="UP001498398"/>
    </source>
</evidence>
<reference evidence="10 11" key="1">
    <citation type="submission" date="2024-01" db="EMBL/GenBank/DDBJ databases">
        <title>A draft genome for the cacao thread blight pathogen Marasmiellus scandens.</title>
        <authorList>
            <person name="Baruah I.K."/>
            <person name="Leung J."/>
            <person name="Bukari Y."/>
            <person name="Amoako-Attah I."/>
            <person name="Meinhardt L.W."/>
            <person name="Bailey B.A."/>
            <person name="Cohen S.P."/>
        </authorList>
    </citation>
    <scope>NUCLEOTIDE SEQUENCE [LARGE SCALE GENOMIC DNA]</scope>
    <source>
        <strain evidence="10 11">GH-19</strain>
    </source>
</reference>
<dbReference type="InterPro" id="IPR043133">
    <property type="entry name" value="GTP-CH-I_C/QueF"/>
</dbReference>
<dbReference type="PROSITE" id="PS00860">
    <property type="entry name" value="GTP_CYCLOHYDROL_1_2"/>
    <property type="match status" value="1"/>
</dbReference>
<dbReference type="Gene3D" id="3.30.1130.10">
    <property type="match status" value="1"/>
</dbReference>
<proteinExistence type="inferred from homology"/>
<dbReference type="InterPro" id="IPR001474">
    <property type="entry name" value="GTP_CycHdrlase_I"/>
</dbReference>
<evidence type="ECO:0000256" key="3">
    <source>
        <dbReference type="ARBA" id="ARBA00012715"/>
    </source>
</evidence>
<keyword evidence="6" id="KW-0289">Folate biosynthesis</keyword>
<keyword evidence="5" id="KW-0378">Hydrolase</keyword>
<feature type="domain" description="GTP cyclohydrolase I" evidence="9">
    <location>
        <begin position="117"/>
        <end position="293"/>
    </location>
</feature>
<evidence type="ECO:0000256" key="1">
    <source>
        <dbReference type="ARBA" id="ARBA00005080"/>
    </source>
</evidence>
<dbReference type="PANTHER" id="PTHR11109">
    <property type="entry name" value="GTP CYCLOHYDROLASE I"/>
    <property type="match status" value="1"/>
</dbReference>
<gene>
    <name evidence="10" type="ORF">VKT23_002382</name>
</gene>
<keyword evidence="11" id="KW-1185">Reference proteome</keyword>
<dbReference type="SUPFAM" id="SSF55620">
    <property type="entry name" value="Tetrahydrobiopterin biosynthesis enzymes-like"/>
    <property type="match status" value="1"/>
</dbReference>
<evidence type="ECO:0000256" key="4">
    <source>
        <dbReference type="ARBA" id="ARBA00017272"/>
    </source>
</evidence>
<dbReference type="EC" id="3.5.4.16" evidence="3"/>
<comment type="pathway">
    <text evidence="1">Cofactor biosynthesis; 7,8-dihydroneopterin triphosphate biosynthesis; 7,8-dihydroneopterin triphosphate from GTP: step 1/1.</text>
</comment>
<feature type="compositionally biased region" description="Polar residues" evidence="8">
    <location>
        <begin position="69"/>
        <end position="80"/>
    </location>
</feature>
<protein>
    <recommendedName>
        <fullName evidence="4">GTP cyclohydrolase 1</fullName>
        <ecNumber evidence="3">3.5.4.16</ecNumber>
    </recommendedName>
    <alternativeName>
        <fullName evidence="7">GTP cyclohydrolase I</fullName>
    </alternativeName>
</protein>